<reference evidence="1 2" key="1">
    <citation type="submission" date="2019-06" db="EMBL/GenBank/DDBJ databases">
        <title>Aeromicrobium sp. nov., isolated from a maize field.</title>
        <authorList>
            <person name="Lin S.-Y."/>
            <person name="Tsai C.-F."/>
            <person name="Young C.-C."/>
        </authorList>
    </citation>
    <scope>NUCLEOTIDE SEQUENCE [LARGE SCALE GENOMIC DNA]</scope>
    <source>
        <strain evidence="1 2">CC-CFT486</strain>
    </source>
</reference>
<gene>
    <name evidence="1" type="ORF">FHP06_00225</name>
</gene>
<keyword evidence="2" id="KW-1185">Reference proteome</keyword>
<dbReference type="OrthoDB" id="9790372at2"/>
<organism evidence="1 2">
    <name type="scientific">Aeromicrobium terrae</name>
    <dbReference type="NCBI Taxonomy" id="2498846"/>
    <lineage>
        <taxon>Bacteria</taxon>
        <taxon>Bacillati</taxon>
        <taxon>Actinomycetota</taxon>
        <taxon>Actinomycetes</taxon>
        <taxon>Propionibacteriales</taxon>
        <taxon>Nocardioidaceae</taxon>
        <taxon>Aeromicrobium</taxon>
    </lineage>
</organism>
<dbReference type="PANTHER" id="PTHR34374:SF1">
    <property type="entry name" value="LARGE RIBOSOMAL RNA SUBUNIT ACCUMULATION PROTEIN YCED HOMOLOG 1, CHLOROPLASTIC"/>
    <property type="match status" value="1"/>
</dbReference>
<dbReference type="EMBL" id="VDUX01000001">
    <property type="protein sequence ID" value="TXL62713.1"/>
    <property type="molecule type" value="Genomic_DNA"/>
</dbReference>
<evidence type="ECO:0000313" key="1">
    <source>
        <dbReference type="EMBL" id="TXL62713.1"/>
    </source>
</evidence>
<sequence>MINGLRAGRCVVYVDGWTNVLSGPLVVDTQELGRRPGNERSLDLSVAAPADLGSDVYGVPEGSDIAIELRLEAVMDGVLATGTASAQATGECVRCLVGLDDEIVVDFQELYLYADAGEEELSLEGDLLDLEPVLRDAVVLALPQNPVCGPECPGLCPECGARLADDPDHTHGDAIDPRWAALSRMTETDNKE</sequence>
<name>A0A5C8NQN8_9ACTN</name>
<dbReference type="AlphaFoldDB" id="A0A5C8NQN8"/>
<comment type="caution">
    <text evidence="1">The sequence shown here is derived from an EMBL/GenBank/DDBJ whole genome shotgun (WGS) entry which is preliminary data.</text>
</comment>
<evidence type="ECO:0000313" key="2">
    <source>
        <dbReference type="Proteomes" id="UP000321571"/>
    </source>
</evidence>
<dbReference type="Proteomes" id="UP000321571">
    <property type="component" value="Unassembled WGS sequence"/>
</dbReference>
<dbReference type="Pfam" id="PF02620">
    <property type="entry name" value="YceD"/>
    <property type="match status" value="1"/>
</dbReference>
<protein>
    <submittedName>
        <fullName evidence="1">DUF177 domain-containing protein</fullName>
    </submittedName>
</protein>
<proteinExistence type="predicted"/>
<dbReference type="InterPro" id="IPR003772">
    <property type="entry name" value="YceD"/>
</dbReference>
<dbReference type="PANTHER" id="PTHR34374">
    <property type="entry name" value="LARGE RIBOSOMAL RNA SUBUNIT ACCUMULATION PROTEIN YCED HOMOLOG 1, CHLOROPLASTIC"/>
    <property type="match status" value="1"/>
</dbReference>
<accession>A0A5C8NQN8</accession>
<dbReference type="RefSeq" id="WP_147682667.1">
    <property type="nucleotide sequence ID" value="NZ_VDUX01000001.1"/>
</dbReference>